<dbReference type="KEGG" id="hbs:IPV69_20490"/>
<sequence length="201" mass="20789">MLNFSFAAANQPEGFTRVADVSTLANHGTAKGLTVVDGRDGKKAARFDGSASIDIPKSPSLNPANSGWSVQIVCKPEKDNGVLFASGGPSNGYSLLLQDGKPTFVVAAGGKPSRAQADKPIVGEWHRVLAAIRGDGQIAIYVDGQKVASAPLSSLIAKEPNDNLQVGTDARSAVTDKPAPTGYVGLMESVEVFSGTLVPKN</sequence>
<evidence type="ECO:0000313" key="3">
    <source>
        <dbReference type="Proteomes" id="UP000593765"/>
    </source>
</evidence>
<organism evidence="2 3">
    <name type="scientific">Humisphaera borealis</name>
    <dbReference type="NCBI Taxonomy" id="2807512"/>
    <lineage>
        <taxon>Bacteria</taxon>
        <taxon>Pseudomonadati</taxon>
        <taxon>Planctomycetota</taxon>
        <taxon>Phycisphaerae</taxon>
        <taxon>Tepidisphaerales</taxon>
        <taxon>Tepidisphaeraceae</taxon>
        <taxon>Humisphaera</taxon>
    </lineage>
</organism>
<dbReference type="EMBL" id="CP063458">
    <property type="protein sequence ID" value="QOV92570.1"/>
    <property type="molecule type" value="Genomic_DNA"/>
</dbReference>
<dbReference type="Pfam" id="PF13385">
    <property type="entry name" value="Laminin_G_3"/>
    <property type="match status" value="1"/>
</dbReference>
<gene>
    <name evidence="2" type="ORF">IPV69_20490</name>
</gene>
<feature type="domain" description="Laminin G" evidence="1">
    <location>
        <begin position="66"/>
        <end position="195"/>
    </location>
</feature>
<dbReference type="SMART" id="SM00282">
    <property type="entry name" value="LamG"/>
    <property type="match status" value="1"/>
</dbReference>
<dbReference type="RefSeq" id="WP_206291588.1">
    <property type="nucleotide sequence ID" value="NZ_CP063458.1"/>
</dbReference>
<name>A0A7M2X6W3_9BACT</name>
<dbReference type="CDD" id="cd00110">
    <property type="entry name" value="LamG"/>
    <property type="match status" value="1"/>
</dbReference>
<proteinExistence type="predicted"/>
<evidence type="ECO:0000313" key="2">
    <source>
        <dbReference type="EMBL" id="QOV92570.1"/>
    </source>
</evidence>
<accession>A0A7M2X6W3</accession>
<protein>
    <recommendedName>
        <fullName evidence="1">Laminin G domain-containing protein</fullName>
    </recommendedName>
</protein>
<dbReference type="AlphaFoldDB" id="A0A7M2X6W3"/>
<keyword evidence="3" id="KW-1185">Reference proteome</keyword>
<dbReference type="SUPFAM" id="SSF49899">
    <property type="entry name" value="Concanavalin A-like lectins/glucanases"/>
    <property type="match status" value="1"/>
</dbReference>
<dbReference type="InterPro" id="IPR001791">
    <property type="entry name" value="Laminin_G"/>
</dbReference>
<dbReference type="Proteomes" id="UP000593765">
    <property type="component" value="Chromosome"/>
</dbReference>
<reference evidence="2 3" key="1">
    <citation type="submission" date="2020-10" db="EMBL/GenBank/DDBJ databases">
        <title>Wide distribution of Phycisphaera-like planctomycetes from WD2101 soil group in peatlands and genome analysis of the first cultivated representative.</title>
        <authorList>
            <person name="Dedysh S.N."/>
            <person name="Beletsky A.V."/>
            <person name="Ivanova A."/>
            <person name="Kulichevskaya I.S."/>
            <person name="Suzina N.E."/>
            <person name="Philippov D.A."/>
            <person name="Rakitin A.L."/>
            <person name="Mardanov A.V."/>
            <person name="Ravin N.V."/>
        </authorList>
    </citation>
    <scope>NUCLEOTIDE SEQUENCE [LARGE SCALE GENOMIC DNA]</scope>
    <source>
        <strain evidence="2 3">M1803</strain>
    </source>
</reference>
<dbReference type="Gene3D" id="2.60.120.200">
    <property type="match status" value="1"/>
</dbReference>
<evidence type="ECO:0000259" key="1">
    <source>
        <dbReference type="SMART" id="SM00282"/>
    </source>
</evidence>
<dbReference type="InterPro" id="IPR013320">
    <property type="entry name" value="ConA-like_dom_sf"/>
</dbReference>